<comment type="caution">
    <text evidence="2">The sequence shown here is derived from an EMBL/GenBank/DDBJ whole genome shotgun (WGS) entry which is preliminary data.</text>
</comment>
<dbReference type="InterPro" id="IPR036463">
    <property type="entry name" value="Urease_gamma_sf"/>
</dbReference>
<dbReference type="Gene3D" id="3.30.280.10">
    <property type="entry name" value="Urease, gamma-like subunit"/>
    <property type="match status" value="1"/>
</dbReference>
<organism evidence="2 3">
    <name type="scientific">Haemophilus haemolyticus</name>
    <dbReference type="NCBI Taxonomy" id="726"/>
    <lineage>
        <taxon>Bacteria</taxon>
        <taxon>Pseudomonadati</taxon>
        <taxon>Pseudomonadota</taxon>
        <taxon>Gammaproteobacteria</taxon>
        <taxon>Pasteurellales</taxon>
        <taxon>Pasteurellaceae</taxon>
        <taxon>Haemophilus</taxon>
    </lineage>
</organism>
<dbReference type="Proteomes" id="UP000590599">
    <property type="component" value="Unassembled WGS sequence"/>
</dbReference>
<dbReference type="GO" id="GO:0043419">
    <property type="term" value="P:urea catabolic process"/>
    <property type="evidence" value="ECO:0007669"/>
    <property type="project" value="InterPro"/>
</dbReference>
<dbReference type="SUPFAM" id="SSF54111">
    <property type="entry name" value="Urease, gamma-subunit"/>
    <property type="match status" value="1"/>
</dbReference>
<evidence type="ECO:0000313" key="3">
    <source>
        <dbReference type="Proteomes" id="UP000590599"/>
    </source>
</evidence>
<evidence type="ECO:0000256" key="1">
    <source>
        <dbReference type="ARBA" id="ARBA00022801"/>
    </source>
</evidence>
<dbReference type="Pfam" id="PF00547">
    <property type="entry name" value="Urease_gamma"/>
    <property type="match status" value="1"/>
</dbReference>
<dbReference type="AlphaFoldDB" id="A0A852Q1J6"/>
<evidence type="ECO:0000313" key="2">
    <source>
        <dbReference type="EMBL" id="NYA27209.1"/>
    </source>
</evidence>
<dbReference type="EMBL" id="JACBKA010000007">
    <property type="protein sequence ID" value="NYA27209.1"/>
    <property type="molecule type" value="Genomic_DNA"/>
</dbReference>
<accession>A0A852Q1J6</accession>
<gene>
    <name evidence="2" type="ORF">HZI69_05075</name>
</gene>
<reference evidence="2 3" key="1">
    <citation type="submission" date="2020-07" db="EMBL/GenBank/DDBJ databases">
        <title>Genus Haemophilus, Bergeys manual.</title>
        <authorList>
            <person name="Noerskov-Lauritsen N."/>
        </authorList>
    </citation>
    <scope>NUCLEOTIDE SEQUENCE [LARGE SCALE GENOMIC DNA]</scope>
    <source>
        <strain evidence="2 3">CCUG30047</strain>
    </source>
</reference>
<protein>
    <submittedName>
        <fullName evidence="2">Urease subunit gamma</fullName>
    </submittedName>
</protein>
<proteinExistence type="predicted"/>
<dbReference type="GO" id="GO:0016151">
    <property type="term" value="F:nickel cation binding"/>
    <property type="evidence" value="ECO:0007669"/>
    <property type="project" value="InterPro"/>
</dbReference>
<keyword evidence="1" id="KW-0378">Hydrolase</keyword>
<sequence length="46" mass="5359">MSYLHFYRLALLLIYVSPLNYPETIAYIASHLQEVARDGMRVAEVM</sequence>
<dbReference type="InterPro" id="IPR002026">
    <property type="entry name" value="Urease_gamma/gamma-beta_su"/>
</dbReference>
<dbReference type="GO" id="GO:0016787">
    <property type="term" value="F:hydrolase activity"/>
    <property type="evidence" value="ECO:0007669"/>
    <property type="project" value="UniProtKB-KW"/>
</dbReference>
<name>A0A852Q1J6_HAEHA</name>